<organism evidence="5 6">
    <name type="scientific">Rudanella paleaurantiibacter</name>
    <dbReference type="NCBI Taxonomy" id="2614655"/>
    <lineage>
        <taxon>Bacteria</taxon>
        <taxon>Pseudomonadati</taxon>
        <taxon>Bacteroidota</taxon>
        <taxon>Cytophagia</taxon>
        <taxon>Cytophagales</taxon>
        <taxon>Cytophagaceae</taxon>
        <taxon>Rudanella</taxon>
    </lineage>
</organism>
<dbReference type="RefSeq" id="WP_152121669.1">
    <property type="nucleotide sequence ID" value="NZ_WELI01000001.1"/>
</dbReference>
<dbReference type="InterPro" id="IPR006665">
    <property type="entry name" value="OmpA-like"/>
</dbReference>
<evidence type="ECO:0000256" key="1">
    <source>
        <dbReference type="ARBA" id="ARBA00004442"/>
    </source>
</evidence>
<dbReference type="AlphaFoldDB" id="A0A7J5U3T5"/>
<dbReference type="PANTHER" id="PTHR30329:SF20">
    <property type="entry name" value="EXPORTED PROTEIN"/>
    <property type="match status" value="1"/>
</dbReference>
<dbReference type="PANTHER" id="PTHR30329">
    <property type="entry name" value="STATOR ELEMENT OF FLAGELLAR MOTOR COMPLEX"/>
    <property type="match status" value="1"/>
</dbReference>
<reference evidence="5 6" key="1">
    <citation type="submission" date="2019-10" db="EMBL/GenBank/DDBJ databases">
        <title>Rudanella paleaurantiibacter sp. nov., isolated from sludge.</title>
        <authorList>
            <person name="Xu S.Q."/>
        </authorList>
    </citation>
    <scope>NUCLEOTIDE SEQUENCE [LARGE SCALE GENOMIC DNA]</scope>
    <source>
        <strain evidence="5 6">HX-22-17</strain>
    </source>
</reference>
<dbReference type="Pfam" id="PF13620">
    <property type="entry name" value="CarboxypepD_reg"/>
    <property type="match status" value="1"/>
</dbReference>
<dbReference type="Gene3D" id="3.30.1330.60">
    <property type="entry name" value="OmpA-like domain"/>
    <property type="match status" value="1"/>
</dbReference>
<dbReference type="CDD" id="cd07185">
    <property type="entry name" value="OmpA_C-like"/>
    <property type="match status" value="1"/>
</dbReference>
<gene>
    <name evidence="5" type="ORF">F5984_00065</name>
</gene>
<keyword evidence="2 3" id="KW-0472">Membrane</keyword>
<evidence type="ECO:0000259" key="4">
    <source>
        <dbReference type="PROSITE" id="PS51123"/>
    </source>
</evidence>
<evidence type="ECO:0000313" key="5">
    <source>
        <dbReference type="EMBL" id="KAB7732401.1"/>
    </source>
</evidence>
<dbReference type="Proteomes" id="UP000488299">
    <property type="component" value="Unassembled WGS sequence"/>
</dbReference>
<dbReference type="Gene3D" id="2.60.40.1120">
    <property type="entry name" value="Carboxypeptidase-like, regulatory domain"/>
    <property type="match status" value="1"/>
</dbReference>
<keyword evidence="6" id="KW-1185">Reference proteome</keyword>
<proteinExistence type="predicted"/>
<name>A0A7J5U3T5_9BACT</name>
<dbReference type="EMBL" id="WELI01000001">
    <property type="protein sequence ID" value="KAB7732401.1"/>
    <property type="molecule type" value="Genomic_DNA"/>
</dbReference>
<dbReference type="InterPro" id="IPR036737">
    <property type="entry name" value="OmpA-like_sf"/>
</dbReference>
<sequence length="242" mass="26545">MATQLTLRVFTGCLWLLWTSVVNGQNQPRPLATFDGTVVSANTRQPIADARIEAIVLPERTVFSNGRTRPDGTFRLTLDPARTYSIVTRADGYKDLEEKLAFSDQRADRIYGKEIRLEPGSASRPTASMPVVLPTLTFAPRRADLLPEAVRALRLLATQLTANPGVRIEVAGHTDTVGDITLNRILALDRAEAVRAFLVQSGIDPNRVAMKAYGGTRPLPGPLSPQNRARNKRVEITVLPNP</sequence>
<protein>
    <submittedName>
        <fullName evidence="5">OmpA family protein</fullName>
    </submittedName>
</protein>
<dbReference type="GO" id="GO:0009279">
    <property type="term" value="C:cell outer membrane"/>
    <property type="evidence" value="ECO:0007669"/>
    <property type="project" value="UniProtKB-SubCell"/>
</dbReference>
<dbReference type="InterPro" id="IPR006664">
    <property type="entry name" value="OMP_bac"/>
</dbReference>
<dbReference type="SUPFAM" id="SSF103088">
    <property type="entry name" value="OmpA-like"/>
    <property type="match status" value="1"/>
</dbReference>
<dbReference type="PRINTS" id="PR01021">
    <property type="entry name" value="OMPADOMAIN"/>
</dbReference>
<evidence type="ECO:0000256" key="3">
    <source>
        <dbReference type="PROSITE-ProRule" id="PRU00473"/>
    </source>
</evidence>
<dbReference type="SUPFAM" id="SSF49464">
    <property type="entry name" value="Carboxypeptidase regulatory domain-like"/>
    <property type="match status" value="1"/>
</dbReference>
<evidence type="ECO:0000313" key="6">
    <source>
        <dbReference type="Proteomes" id="UP000488299"/>
    </source>
</evidence>
<accession>A0A7J5U3T5</accession>
<dbReference type="PROSITE" id="PS51123">
    <property type="entry name" value="OMPA_2"/>
    <property type="match status" value="1"/>
</dbReference>
<comment type="subcellular location">
    <subcellularLocation>
        <location evidence="1">Cell outer membrane</location>
    </subcellularLocation>
</comment>
<dbReference type="InterPro" id="IPR050330">
    <property type="entry name" value="Bact_OuterMem_StrucFunc"/>
</dbReference>
<evidence type="ECO:0000256" key="2">
    <source>
        <dbReference type="ARBA" id="ARBA00023136"/>
    </source>
</evidence>
<dbReference type="InterPro" id="IPR008969">
    <property type="entry name" value="CarboxyPept-like_regulatory"/>
</dbReference>
<feature type="domain" description="OmpA-like" evidence="4">
    <location>
        <begin position="125"/>
        <end position="242"/>
    </location>
</feature>
<dbReference type="Pfam" id="PF00691">
    <property type="entry name" value="OmpA"/>
    <property type="match status" value="1"/>
</dbReference>
<comment type="caution">
    <text evidence="5">The sequence shown here is derived from an EMBL/GenBank/DDBJ whole genome shotgun (WGS) entry which is preliminary data.</text>
</comment>